<dbReference type="Proteomes" id="UP000238390">
    <property type="component" value="Chromosome"/>
</dbReference>
<gene>
    <name evidence="4" type="ORF">CSB93_2772</name>
</gene>
<comment type="similarity">
    <text evidence="2">Belongs to the YejK family.</text>
</comment>
<protein>
    <submittedName>
        <fullName evidence="4">37-kD nucleoid-associated bacterial family protein</fullName>
    </submittedName>
</protein>
<sequence length="372" mass="41873">MDVKVNFAVVHELKKEQHKDIQDSDIRKIVLKKDKPAVSKLIDGATSIYGKKNNAAHYGIFAKKTASDFPKDFDAYSKIVVSEKSFLEITESAMGELHTAAKKAPASSGGYILFVDYENPQGRFLLIAMLKKRDGLRLDENLEPEELIELDLNSLYHAARINFNKYQEHSAADEEARQELNYLSFLSQSAARSAAGYFVTALGCSVGTASAAATKNLITESVKFFRDRPNLRDKRIAFKDEVLRYLERQRDSGQSVKLSEVEAIARQFFPAELDGQADDLANEFTGHLNSEAVGVPVEFPLNKVVLDKYTHVVYKADNWQLKFDRNSLGEGVDAEIRFIEQDRKLIINNLSEEAIEVIRQAIADKKDMVEVE</sequence>
<dbReference type="GO" id="GO:0003727">
    <property type="term" value="F:single-stranded RNA binding"/>
    <property type="evidence" value="ECO:0007669"/>
    <property type="project" value="TreeGrafter"/>
</dbReference>
<dbReference type="GO" id="GO:0043590">
    <property type="term" value="C:bacterial nucleoid"/>
    <property type="evidence" value="ECO:0007669"/>
    <property type="project" value="TreeGrafter"/>
</dbReference>
<keyword evidence="3" id="KW-0963">Cytoplasm</keyword>
<evidence type="ECO:0000256" key="1">
    <source>
        <dbReference type="ARBA" id="ARBA00004453"/>
    </source>
</evidence>
<evidence type="ECO:0000313" key="4">
    <source>
        <dbReference type="EMBL" id="AVK06213.1"/>
    </source>
</evidence>
<evidence type="ECO:0000256" key="3">
    <source>
        <dbReference type="ARBA" id="ARBA00022490"/>
    </source>
</evidence>
<dbReference type="PANTHER" id="PTHR38772:SF1">
    <property type="entry name" value="NUCLEOID-ASSOCIATED PROTEIN YEJK"/>
    <property type="match status" value="1"/>
</dbReference>
<evidence type="ECO:0000313" key="5">
    <source>
        <dbReference type="Proteomes" id="UP000238390"/>
    </source>
</evidence>
<keyword evidence="5" id="KW-1185">Reference proteome</keyword>
<accession>A0A2R3IWK1</accession>
<dbReference type="Pfam" id="PF04245">
    <property type="entry name" value="NA37"/>
    <property type="match status" value="1"/>
</dbReference>
<evidence type="ECO:0000256" key="2">
    <source>
        <dbReference type="ARBA" id="ARBA00009035"/>
    </source>
</evidence>
<dbReference type="PANTHER" id="PTHR38772">
    <property type="match status" value="1"/>
</dbReference>
<dbReference type="AlphaFoldDB" id="A0A2R3IWK1"/>
<comment type="subcellular location">
    <subcellularLocation>
        <location evidence="1">Cytoplasm</location>
        <location evidence="1">Nucleoid</location>
    </subcellularLocation>
</comment>
<name>A0A2R3IWK1_9PSED</name>
<dbReference type="GO" id="GO:0003690">
    <property type="term" value="F:double-stranded DNA binding"/>
    <property type="evidence" value="ECO:0007669"/>
    <property type="project" value="TreeGrafter"/>
</dbReference>
<organism evidence="4 5">
    <name type="scientific">Pseudomonas paraeruginosa</name>
    <dbReference type="NCBI Taxonomy" id="2994495"/>
    <lineage>
        <taxon>Bacteria</taxon>
        <taxon>Pseudomonadati</taxon>
        <taxon>Pseudomonadota</taxon>
        <taxon>Gammaproteobacteria</taxon>
        <taxon>Pseudomonadales</taxon>
        <taxon>Pseudomonadaceae</taxon>
        <taxon>Pseudomonas</taxon>
    </lineage>
</organism>
<dbReference type="EMBL" id="CP027169">
    <property type="protein sequence ID" value="AVK06213.1"/>
    <property type="molecule type" value="Genomic_DNA"/>
</dbReference>
<proteinExistence type="inferred from homology"/>
<dbReference type="RefSeq" id="WP_058145936.1">
    <property type="nucleotide sequence ID" value="NZ_CP027169.1"/>
</dbReference>
<reference evidence="4 5" key="1">
    <citation type="submission" date="2018-02" db="EMBL/GenBank/DDBJ databases">
        <title>FDA/CDC Antimicrobial Resistant Isolate Bank Genome Sequencing.</title>
        <authorList>
            <person name="Benahmed F.H."/>
            <person name="Lutgring J.D."/>
            <person name="Yoo B."/>
            <person name="Machado M."/>
            <person name="Brown A."/>
            <person name="McAllister G."/>
            <person name="Perry A."/>
            <person name="Halpin A.L."/>
            <person name="Vavikolanu K."/>
            <person name="Ott S."/>
            <person name="Zhao X."/>
            <person name="Tallon L.J."/>
            <person name="Sadzewicz L."/>
            <person name="Aluvathingal J."/>
            <person name="Nadendla S."/>
            <person name="Voskania-kordi A."/>
            <person name="Simonyan V."/>
            <person name="Patel J."/>
            <person name="Shawar R.M."/>
        </authorList>
    </citation>
    <scope>NUCLEOTIDE SEQUENCE [LARGE SCALE GENOMIC DNA]</scope>
    <source>
        <strain evidence="4 5">AR_0356</strain>
    </source>
</reference>
<dbReference type="InterPro" id="IPR007358">
    <property type="entry name" value="Nucleoid_associated_NdpA"/>
</dbReference>